<dbReference type="EMBL" id="LAZR01010926">
    <property type="protein sequence ID" value="KKM64314.1"/>
    <property type="molecule type" value="Genomic_DNA"/>
</dbReference>
<evidence type="ECO:0000256" key="3">
    <source>
        <dbReference type="SAM" id="MobiDB-lite"/>
    </source>
</evidence>
<keyword evidence="2" id="KW-0143">Chaperone</keyword>
<feature type="region of interest" description="Disordered" evidence="3">
    <location>
        <begin position="1"/>
        <end position="55"/>
    </location>
</feature>
<dbReference type="Pfam" id="PF01025">
    <property type="entry name" value="GrpE"/>
    <property type="match status" value="1"/>
</dbReference>
<dbReference type="SUPFAM" id="SSF58014">
    <property type="entry name" value="Coiled-coil domain of nucleotide exchange factor GrpE"/>
    <property type="match status" value="1"/>
</dbReference>
<dbReference type="GO" id="GO:0051087">
    <property type="term" value="F:protein-folding chaperone binding"/>
    <property type="evidence" value="ECO:0007669"/>
    <property type="project" value="InterPro"/>
</dbReference>
<dbReference type="Gene3D" id="3.90.20.20">
    <property type="match status" value="1"/>
</dbReference>
<evidence type="ECO:0000313" key="4">
    <source>
        <dbReference type="EMBL" id="KKM64314.1"/>
    </source>
</evidence>
<evidence type="ECO:0000256" key="1">
    <source>
        <dbReference type="ARBA" id="ARBA00009054"/>
    </source>
</evidence>
<evidence type="ECO:0000256" key="2">
    <source>
        <dbReference type="ARBA" id="ARBA00023186"/>
    </source>
</evidence>
<name>A0A0F9J3Q4_9ZZZZ</name>
<feature type="non-terminal residue" evidence="4">
    <location>
        <position position="123"/>
    </location>
</feature>
<evidence type="ECO:0008006" key="5">
    <source>
        <dbReference type="Google" id="ProtNLM"/>
    </source>
</evidence>
<protein>
    <recommendedName>
        <fullName evidence="5">Nucleotide exchange factor GrpE</fullName>
    </recommendedName>
</protein>
<proteinExistence type="inferred from homology"/>
<dbReference type="GO" id="GO:0042803">
    <property type="term" value="F:protein homodimerization activity"/>
    <property type="evidence" value="ECO:0007669"/>
    <property type="project" value="InterPro"/>
</dbReference>
<dbReference type="GO" id="GO:0006457">
    <property type="term" value="P:protein folding"/>
    <property type="evidence" value="ECO:0007669"/>
    <property type="project" value="InterPro"/>
</dbReference>
<organism evidence="4">
    <name type="scientific">marine sediment metagenome</name>
    <dbReference type="NCBI Taxonomy" id="412755"/>
    <lineage>
        <taxon>unclassified sequences</taxon>
        <taxon>metagenomes</taxon>
        <taxon>ecological metagenomes</taxon>
    </lineage>
</organism>
<gene>
    <name evidence="4" type="ORF">LCGC14_1502590</name>
</gene>
<feature type="compositionally biased region" description="Basic and acidic residues" evidence="3">
    <location>
        <begin position="1"/>
        <end position="13"/>
    </location>
</feature>
<sequence>MSEEESNKVHVEVNSEEESEDKPDSLSPQIESEEKLGGLPLQKESEEENELSVEELKNLLSQEKEKTMEYELKFKHTLADFQNLEKKTNSEIQNRVNTKIDQLMIEFLQIYDDFVRAKEVFSK</sequence>
<comment type="similarity">
    <text evidence="1">Belongs to the GrpE family.</text>
</comment>
<dbReference type="AlphaFoldDB" id="A0A0F9J3Q4"/>
<dbReference type="InterPro" id="IPR000740">
    <property type="entry name" value="GrpE"/>
</dbReference>
<dbReference type="GO" id="GO:0000774">
    <property type="term" value="F:adenyl-nucleotide exchange factor activity"/>
    <property type="evidence" value="ECO:0007669"/>
    <property type="project" value="InterPro"/>
</dbReference>
<reference evidence="4" key="1">
    <citation type="journal article" date="2015" name="Nature">
        <title>Complex archaea that bridge the gap between prokaryotes and eukaryotes.</title>
        <authorList>
            <person name="Spang A."/>
            <person name="Saw J.H."/>
            <person name="Jorgensen S.L."/>
            <person name="Zaremba-Niedzwiedzka K."/>
            <person name="Martijn J."/>
            <person name="Lind A.E."/>
            <person name="van Eijk R."/>
            <person name="Schleper C."/>
            <person name="Guy L."/>
            <person name="Ettema T.J."/>
        </authorList>
    </citation>
    <scope>NUCLEOTIDE SEQUENCE</scope>
</reference>
<accession>A0A0F9J3Q4</accession>
<dbReference type="InterPro" id="IPR013805">
    <property type="entry name" value="GrpE_CC"/>
</dbReference>
<comment type="caution">
    <text evidence="4">The sequence shown here is derived from an EMBL/GenBank/DDBJ whole genome shotgun (WGS) entry which is preliminary data.</text>
</comment>